<evidence type="ECO:0000256" key="1">
    <source>
        <dbReference type="SAM" id="MobiDB-lite"/>
    </source>
</evidence>
<dbReference type="RefSeq" id="WP_082496642.1">
    <property type="nucleotide sequence ID" value="NZ_BAABEG010000001.1"/>
</dbReference>
<evidence type="ECO:0000259" key="2">
    <source>
        <dbReference type="Pfam" id="PF04480"/>
    </source>
</evidence>
<dbReference type="InterPro" id="IPR011335">
    <property type="entry name" value="Restrct_endonuc-II-like"/>
</dbReference>
<keyword evidence="3" id="KW-0378">Hydrolase</keyword>
<dbReference type="AlphaFoldDB" id="A0A7X0FB37"/>
<dbReference type="PANTHER" id="PTHR38590">
    <property type="entry name" value="BLL0828 PROTEIN"/>
    <property type="match status" value="1"/>
</dbReference>
<dbReference type="Gene3D" id="3.40.960.10">
    <property type="entry name" value="VSR Endonuclease"/>
    <property type="match status" value="1"/>
</dbReference>
<keyword evidence="3" id="KW-0255">Endonuclease</keyword>
<feature type="compositionally biased region" description="Polar residues" evidence="1">
    <location>
        <begin position="1"/>
        <end position="18"/>
    </location>
</feature>
<keyword evidence="3" id="KW-0540">Nuclease</keyword>
<name>A0A7X0FB37_9HYPH</name>
<dbReference type="Pfam" id="PF04480">
    <property type="entry name" value="DUF559"/>
    <property type="match status" value="1"/>
</dbReference>
<feature type="domain" description="DUF559" evidence="2">
    <location>
        <begin position="47"/>
        <end position="149"/>
    </location>
</feature>
<gene>
    <name evidence="3" type="ORF">GGR00_004234</name>
</gene>
<dbReference type="EMBL" id="JACHOU010000013">
    <property type="protein sequence ID" value="MBB6356426.1"/>
    <property type="molecule type" value="Genomic_DNA"/>
</dbReference>
<protein>
    <submittedName>
        <fullName evidence="3">Very-short-patch-repair endonuclease</fullName>
    </submittedName>
</protein>
<reference evidence="3 4" key="1">
    <citation type="submission" date="2020-08" db="EMBL/GenBank/DDBJ databases">
        <title>Genomic Encyclopedia of Type Strains, Phase IV (KMG-IV): sequencing the most valuable type-strain genomes for metagenomic binning, comparative biology and taxonomic classification.</title>
        <authorList>
            <person name="Goeker M."/>
        </authorList>
    </citation>
    <scope>NUCLEOTIDE SEQUENCE [LARGE SCALE GENOMIC DNA]</scope>
    <source>
        <strain evidence="3 4">DSM 7051</strain>
    </source>
</reference>
<organism evidence="3 4">
    <name type="scientific">Aminobacter aganoensis</name>
    <dbReference type="NCBI Taxonomy" id="83264"/>
    <lineage>
        <taxon>Bacteria</taxon>
        <taxon>Pseudomonadati</taxon>
        <taxon>Pseudomonadota</taxon>
        <taxon>Alphaproteobacteria</taxon>
        <taxon>Hyphomicrobiales</taxon>
        <taxon>Phyllobacteriaceae</taxon>
        <taxon>Aminobacter</taxon>
    </lineage>
</organism>
<evidence type="ECO:0000313" key="4">
    <source>
        <dbReference type="Proteomes" id="UP000536262"/>
    </source>
</evidence>
<keyword evidence="4" id="KW-1185">Reference proteome</keyword>
<dbReference type="CDD" id="cd01038">
    <property type="entry name" value="Endonuclease_DUF559"/>
    <property type="match status" value="1"/>
</dbReference>
<dbReference type="PANTHER" id="PTHR38590:SF1">
    <property type="entry name" value="BLL0828 PROTEIN"/>
    <property type="match status" value="1"/>
</dbReference>
<sequence>MGSQDVTRSQDLGSSPPQSGGEVARAKPETERGAAPLPTRRSPSHIARARQLRNGDNIAEASLWNELKAKKLSGHKFSRQVPLGPYYADFVCRQAKLVVELDGSQHADSSYDLRRDEYMCANGYSVLRFWTSDALKNVGAVCETILAALDGRLAHDVGAADMKFTFAPVTTQSGGEGR</sequence>
<evidence type="ECO:0000313" key="3">
    <source>
        <dbReference type="EMBL" id="MBB6356426.1"/>
    </source>
</evidence>
<comment type="caution">
    <text evidence="3">The sequence shown here is derived from an EMBL/GenBank/DDBJ whole genome shotgun (WGS) entry which is preliminary data.</text>
</comment>
<proteinExistence type="predicted"/>
<dbReference type="SUPFAM" id="SSF52980">
    <property type="entry name" value="Restriction endonuclease-like"/>
    <property type="match status" value="1"/>
</dbReference>
<feature type="region of interest" description="Disordered" evidence="1">
    <location>
        <begin position="1"/>
        <end position="46"/>
    </location>
</feature>
<dbReference type="InterPro" id="IPR047216">
    <property type="entry name" value="Endonuclease_DUF559_bact"/>
</dbReference>
<dbReference type="Proteomes" id="UP000536262">
    <property type="component" value="Unassembled WGS sequence"/>
</dbReference>
<dbReference type="GO" id="GO:0004519">
    <property type="term" value="F:endonuclease activity"/>
    <property type="evidence" value="ECO:0007669"/>
    <property type="project" value="UniProtKB-KW"/>
</dbReference>
<accession>A0A7X0FB37</accession>
<dbReference type="InterPro" id="IPR007569">
    <property type="entry name" value="DUF559"/>
</dbReference>